<proteinExistence type="predicted"/>
<comment type="caution">
    <text evidence="2">The sequence shown here is derived from an EMBL/GenBank/DDBJ whole genome shotgun (WGS) entry which is preliminary data.</text>
</comment>
<feature type="transmembrane region" description="Helical" evidence="1">
    <location>
        <begin position="47"/>
        <end position="66"/>
    </location>
</feature>
<dbReference type="Gene3D" id="2.60.120.430">
    <property type="entry name" value="Galactose-binding lectin"/>
    <property type="match status" value="1"/>
</dbReference>
<protein>
    <submittedName>
        <fullName evidence="2">Succinyl-CoA synthetase subunit beta</fullName>
    </submittedName>
</protein>
<reference evidence="2 3" key="1">
    <citation type="submission" date="2017-09" db="EMBL/GenBank/DDBJ databases">
        <title>The draft genome sequences of Marinobacter guineae M3B.</title>
        <authorList>
            <person name="Cao J."/>
        </authorList>
    </citation>
    <scope>NUCLEOTIDE SEQUENCE [LARGE SCALE GENOMIC DNA]</scope>
    <source>
        <strain evidence="2 3">M3B</strain>
    </source>
</reference>
<dbReference type="EMBL" id="NTFI01000001">
    <property type="protein sequence ID" value="PHQ26980.1"/>
    <property type="molecule type" value="Genomic_DNA"/>
</dbReference>
<feature type="transmembrane region" description="Helical" evidence="1">
    <location>
        <begin position="16"/>
        <end position="35"/>
    </location>
</feature>
<evidence type="ECO:0000256" key="1">
    <source>
        <dbReference type="SAM" id="Phobius"/>
    </source>
</evidence>
<feature type="transmembrane region" description="Helical" evidence="1">
    <location>
        <begin position="105"/>
        <end position="122"/>
    </location>
</feature>
<sequence>MSPGATPGMPSAGRRLQLLAGVTSLLIVPFLFFGGPDWSSGPVYKSAWNLGHILLFALLTLTVRPWQWLQGWRLWLAVTSVLLAAGIVIELLQYGHDREMDVQDLLRNLIGSWLIIAWRPLFFSGNRKTAGSVLMAAFTTLLLLSELATTAQVAARQFQMNRQLPALYDFQREEPSPFWSGPLTSSQAHAPEGSKSLRINLGTETYSGVSLHNFPSDWRGFATLSLTLFNPDSQPLSVTLRINDVEHDRGDNAYSDRFNFRLDLEPGVNTFEIPLATIEQAPDQRPMDMSEIRRLGLFATRLPEPRSVYLLALALD</sequence>
<keyword evidence="1" id="KW-0812">Transmembrane</keyword>
<dbReference type="RefSeq" id="WP_099617053.1">
    <property type="nucleotide sequence ID" value="NZ_KZ319339.1"/>
</dbReference>
<name>A0A2G1VK61_9GAMM</name>
<dbReference type="AlphaFoldDB" id="A0A2G1VK61"/>
<keyword evidence="1" id="KW-1133">Transmembrane helix</keyword>
<dbReference type="SUPFAM" id="SSF49785">
    <property type="entry name" value="Galactose-binding domain-like"/>
    <property type="match status" value="1"/>
</dbReference>
<dbReference type="OrthoDB" id="9760450at2"/>
<organism evidence="2 3">
    <name type="scientific">Marinobacter guineae</name>
    <dbReference type="NCBI Taxonomy" id="432303"/>
    <lineage>
        <taxon>Bacteria</taxon>
        <taxon>Pseudomonadati</taxon>
        <taxon>Pseudomonadota</taxon>
        <taxon>Gammaproteobacteria</taxon>
        <taxon>Pseudomonadales</taxon>
        <taxon>Marinobacteraceae</taxon>
        <taxon>Marinobacter</taxon>
    </lineage>
</organism>
<dbReference type="Proteomes" id="UP000229044">
    <property type="component" value="Unassembled WGS sequence"/>
</dbReference>
<feature type="transmembrane region" description="Helical" evidence="1">
    <location>
        <begin position="72"/>
        <end position="93"/>
    </location>
</feature>
<feature type="transmembrane region" description="Helical" evidence="1">
    <location>
        <begin position="134"/>
        <end position="155"/>
    </location>
</feature>
<gene>
    <name evidence="2" type="ORF">CLH62_05190</name>
</gene>
<evidence type="ECO:0000313" key="3">
    <source>
        <dbReference type="Proteomes" id="UP000229044"/>
    </source>
</evidence>
<evidence type="ECO:0000313" key="2">
    <source>
        <dbReference type="EMBL" id="PHQ26980.1"/>
    </source>
</evidence>
<keyword evidence="3" id="KW-1185">Reference proteome</keyword>
<accession>A0A2G1VK61</accession>
<keyword evidence="1" id="KW-0472">Membrane</keyword>
<dbReference type="InterPro" id="IPR008979">
    <property type="entry name" value="Galactose-bd-like_sf"/>
</dbReference>